<gene>
    <name evidence="1" type="ORF">JKK62_13495</name>
</gene>
<evidence type="ECO:0000313" key="1">
    <source>
        <dbReference type="EMBL" id="MBK6089641.1"/>
    </source>
</evidence>
<name>A0A935C397_9FIRM</name>
<dbReference type="AlphaFoldDB" id="A0A935C397"/>
<organism evidence="1 2">
    <name type="scientific">Ruminococcus difficilis</name>
    <dbReference type="NCBI Taxonomy" id="2763069"/>
    <lineage>
        <taxon>Bacteria</taxon>
        <taxon>Bacillati</taxon>
        <taxon>Bacillota</taxon>
        <taxon>Clostridia</taxon>
        <taxon>Eubacteriales</taxon>
        <taxon>Oscillospiraceae</taxon>
        <taxon>Ruminococcus</taxon>
    </lineage>
</organism>
<dbReference type="EMBL" id="JAEQMG010000145">
    <property type="protein sequence ID" value="MBK6089641.1"/>
    <property type="molecule type" value="Genomic_DNA"/>
</dbReference>
<accession>A0A935C397</accession>
<evidence type="ECO:0000313" key="2">
    <source>
        <dbReference type="Proteomes" id="UP000633365"/>
    </source>
</evidence>
<reference evidence="1" key="1">
    <citation type="submission" date="2021-01" db="EMBL/GenBank/DDBJ databases">
        <title>Genome public.</title>
        <authorList>
            <person name="Liu C."/>
            <person name="Sun Q."/>
        </authorList>
    </citation>
    <scope>NUCLEOTIDE SEQUENCE</scope>
    <source>
        <strain evidence="1">M6</strain>
    </source>
</reference>
<dbReference type="RefSeq" id="WP_201428348.1">
    <property type="nucleotide sequence ID" value="NZ_JAEQMG010000145.1"/>
</dbReference>
<comment type="caution">
    <text evidence="1">The sequence shown here is derived from an EMBL/GenBank/DDBJ whole genome shotgun (WGS) entry which is preliminary data.</text>
</comment>
<protein>
    <submittedName>
        <fullName evidence="1">Uncharacterized protein</fullName>
    </submittedName>
</protein>
<keyword evidence="2" id="KW-1185">Reference proteome</keyword>
<proteinExistence type="predicted"/>
<sequence length="64" mass="7130">MEKAVKEKNVKLKVKRAFYDKTDSLKLKKVGEELDVSPDRGEKLISLGLAEKPDADAQKATAEK</sequence>
<dbReference type="Proteomes" id="UP000633365">
    <property type="component" value="Unassembled WGS sequence"/>
</dbReference>